<evidence type="ECO:0000313" key="2">
    <source>
        <dbReference type="EMBL" id="XCD19225.1"/>
    </source>
</evidence>
<dbReference type="EMBL" id="CP115922">
    <property type="protein sequence ID" value="XCD19225.1"/>
    <property type="molecule type" value="Genomic_DNA"/>
</dbReference>
<name>A0AAU8BR79_9VIBR</name>
<keyword evidence="1" id="KW-0472">Membrane</keyword>
<keyword evidence="2" id="KW-0614">Plasmid</keyword>
<protein>
    <submittedName>
        <fullName evidence="2">Uncharacterized protein</fullName>
    </submittedName>
</protein>
<evidence type="ECO:0000256" key="1">
    <source>
        <dbReference type="SAM" id="Phobius"/>
    </source>
</evidence>
<organism evidence="2">
    <name type="scientific">Vibrio chaetopteri</name>
    <dbReference type="NCBI Taxonomy" id="3016528"/>
    <lineage>
        <taxon>Bacteria</taxon>
        <taxon>Pseudomonadati</taxon>
        <taxon>Pseudomonadota</taxon>
        <taxon>Gammaproteobacteria</taxon>
        <taxon>Vibrionales</taxon>
        <taxon>Vibrionaceae</taxon>
        <taxon>Vibrio</taxon>
    </lineage>
</organism>
<reference evidence="2" key="1">
    <citation type="submission" date="2023-01" db="EMBL/GenBank/DDBJ databases">
        <title>Vibrio sp. CB1-14 genome sequencing.</title>
        <authorList>
            <person name="Otstavnykh N."/>
            <person name="Isaeva M."/>
            <person name="Meleshko D."/>
        </authorList>
    </citation>
    <scope>NUCLEOTIDE SEQUENCE</scope>
    <source>
        <strain evidence="2">CB1-14</strain>
        <plasmid evidence="2">p1</plasmid>
    </source>
</reference>
<sequence length="166" mass="19207">MDTWNEDKLVLPVITKSQVIRAKNVFRVTFALLFLVSQVLLIQLIGQISIDEIDIDIYVGYLCLSIVVLCICGLLTIIMLSTIAKKIPFLPKIDKEPVLCFLNNNPIDTEQSKKLCEMSDQDDDVHDYISDVNKQYRDIQVFEYYMLLDFISNKKERAIKNQLRSI</sequence>
<proteinExistence type="predicted"/>
<keyword evidence="1" id="KW-0812">Transmembrane</keyword>
<feature type="transmembrane region" description="Helical" evidence="1">
    <location>
        <begin position="58"/>
        <end position="83"/>
    </location>
</feature>
<gene>
    <name evidence="2" type="ORF">PG915_23985</name>
</gene>
<dbReference type="AlphaFoldDB" id="A0AAU8BR79"/>
<geneLocation type="plasmid" evidence="2">
    <name>p1</name>
</geneLocation>
<accession>A0AAU8BR79</accession>
<keyword evidence="1" id="KW-1133">Transmembrane helix</keyword>
<dbReference type="KEGG" id="vck:PG915_23985"/>
<dbReference type="RefSeq" id="WP_353500343.1">
    <property type="nucleotide sequence ID" value="NZ_CP115922.1"/>
</dbReference>
<feature type="transmembrane region" description="Helical" evidence="1">
    <location>
        <begin position="25"/>
        <end position="46"/>
    </location>
</feature>